<dbReference type="InterPro" id="IPR036477">
    <property type="entry name" value="Formyl_transf_N_sf"/>
</dbReference>
<keyword evidence="2" id="KW-1185">Reference proteome</keyword>
<sequence>MSCDQSRLGSIHGKSGATGYHNLPLLDHSCPKRGLLQLSDPHCPPGDAGPSAIDWVLMGGDGAVPDSAELLQSQAWSRIGRSHWGVTILQAVVEMDAGSVWAFEQFEIDMDASGATKATLHSSPVTITAITATMIALGRITSATRRNPNPSTIAPVS</sequence>
<dbReference type="EMBL" id="JAAGWQ010000094">
    <property type="protein sequence ID" value="KAF5668394.1"/>
    <property type="molecule type" value="Genomic_DNA"/>
</dbReference>
<dbReference type="Gene3D" id="3.40.50.12230">
    <property type="match status" value="1"/>
</dbReference>
<dbReference type="GO" id="GO:0003677">
    <property type="term" value="F:DNA binding"/>
    <property type="evidence" value="ECO:0007669"/>
    <property type="project" value="UniProtKB-KW"/>
</dbReference>
<name>A0A8H5TA06_FUSHE</name>
<dbReference type="SUPFAM" id="SSF53328">
    <property type="entry name" value="Formyltransferase"/>
    <property type="match status" value="1"/>
</dbReference>
<reference evidence="1 2" key="1">
    <citation type="submission" date="2020-05" db="EMBL/GenBank/DDBJ databases">
        <title>Identification and distribution of gene clusters putatively required for synthesis of sphingolipid metabolism inhibitors in phylogenetically diverse species of the filamentous fungus Fusarium.</title>
        <authorList>
            <person name="Kim H.-S."/>
            <person name="Busman M."/>
            <person name="Brown D.W."/>
            <person name="Divon H."/>
            <person name="Uhlig S."/>
            <person name="Proctor R.H."/>
        </authorList>
    </citation>
    <scope>NUCLEOTIDE SEQUENCE [LARGE SCALE GENOMIC DNA]</scope>
    <source>
        <strain evidence="1 2">NRRL 20693</strain>
    </source>
</reference>
<evidence type="ECO:0000313" key="1">
    <source>
        <dbReference type="EMBL" id="KAF5668394.1"/>
    </source>
</evidence>
<dbReference type="InterPro" id="IPR047180">
    <property type="entry name" value="HoxX-like"/>
</dbReference>
<gene>
    <name evidence="1" type="ORF">FHETE_5330</name>
</gene>
<evidence type="ECO:0000313" key="2">
    <source>
        <dbReference type="Proteomes" id="UP000567885"/>
    </source>
</evidence>
<keyword evidence="1" id="KW-0371">Homeobox</keyword>
<dbReference type="PANTHER" id="PTHR43388:SF1">
    <property type="entry name" value="HYDROGENASE MATURATION FACTOR HOXX"/>
    <property type="match status" value="1"/>
</dbReference>
<protein>
    <submittedName>
        <fullName evidence="1">Sensor hoxx</fullName>
    </submittedName>
</protein>
<organism evidence="1 2">
    <name type="scientific">Fusarium heterosporum</name>
    <dbReference type="NCBI Taxonomy" id="42747"/>
    <lineage>
        <taxon>Eukaryota</taxon>
        <taxon>Fungi</taxon>
        <taxon>Dikarya</taxon>
        <taxon>Ascomycota</taxon>
        <taxon>Pezizomycotina</taxon>
        <taxon>Sordariomycetes</taxon>
        <taxon>Hypocreomycetidae</taxon>
        <taxon>Hypocreales</taxon>
        <taxon>Nectriaceae</taxon>
        <taxon>Fusarium</taxon>
        <taxon>Fusarium heterosporum species complex</taxon>
    </lineage>
</organism>
<dbReference type="OrthoDB" id="5126881at2759"/>
<proteinExistence type="predicted"/>
<dbReference type="Proteomes" id="UP000567885">
    <property type="component" value="Unassembled WGS sequence"/>
</dbReference>
<comment type="caution">
    <text evidence="1">The sequence shown here is derived from an EMBL/GenBank/DDBJ whole genome shotgun (WGS) entry which is preliminary data.</text>
</comment>
<accession>A0A8H5TA06</accession>
<dbReference type="PANTHER" id="PTHR43388">
    <property type="entry name" value="HYDROGENASE MATURATION FACTOR HOXX"/>
    <property type="match status" value="1"/>
</dbReference>
<dbReference type="AlphaFoldDB" id="A0A8H5TA06"/>